<evidence type="ECO:0000313" key="2">
    <source>
        <dbReference type="EMBL" id="NNH21858.1"/>
    </source>
</evidence>
<dbReference type="GO" id="GO:0016491">
    <property type="term" value="F:oxidoreductase activity"/>
    <property type="evidence" value="ECO:0007669"/>
    <property type="project" value="InterPro"/>
</dbReference>
<comment type="caution">
    <text evidence="2">The sequence shown here is derived from an EMBL/GenBank/DDBJ whole genome shotgun (WGS) entry which is preliminary data.</text>
</comment>
<dbReference type="EMBL" id="JABEMA010000010">
    <property type="protein sequence ID" value="NNH21858.1"/>
    <property type="molecule type" value="Genomic_DNA"/>
</dbReference>
<keyword evidence="3" id="KW-1185">Reference proteome</keyword>
<proteinExistence type="predicted"/>
<organism evidence="2 3">
    <name type="scientific">Pseudokineococcus marinus</name>
    <dbReference type="NCBI Taxonomy" id="351215"/>
    <lineage>
        <taxon>Bacteria</taxon>
        <taxon>Bacillati</taxon>
        <taxon>Actinomycetota</taxon>
        <taxon>Actinomycetes</taxon>
        <taxon>Kineosporiales</taxon>
        <taxon>Kineosporiaceae</taxon>
        <taxon>Pseudokineococcus</taxon>
    </lineage>
</organism>
<protein>
    <submittedName>
        <fullName evidence="2">DsbA family protein</fullName>
    </submittedName>
</protein>
<dbReference type="AlphaFoldDB" id="A0A849BWC8"/>
<evidence type="ECO:0000313" key="3">
    <source>
        <dbReference type="Proteomes" id="UP000555552"/>
    </source>
</evidence>
<dbReference type="Pfam" id="PF01323">
    <property type="entry name" value="DSBA"/>
    <property type="match status" value="1"/>
</dbReference>
<dbReference type="CDD" id="cd03025">
    <property type="entry name" value="DsbA_FrnE_like"/>
    <property type="match status" value="1"/>
</dbReference>
<dbReference type="PROSITE" id="PS00194">
    <property type="entry name" value="THIOREDOXIN_1"/>
    <property type="match status" value="1"/>
</dbReference>
<dbReference type="Proteomes" id="UP000555552">
    <property type="component" value="Unassembled WGS sequence"/>
</dbReference>
<dbReference type="InterPro" id="IPR036249">
    <property type="entry name" value="Thioredoxin-like_sf"/>
</dbReference>
<accession>A0A849BWC8</accession>
<sequence>MIYVFDAYCGWCYGFGPQVAELDRDPGVSIRVLPGSLFSGARSGPIGDYPHIPAANARISAATGVRFGPAYQALLADGQVSMDSDDAARGLLALQAVAGHGRDVELARAMQEAFYLDGLSLSEAETYRRIAQRLGLPADDVEAAYAHPRTHAAARDRQAQVAALGVAAYPTLLARTPAGLAQVGNPTATADEIRAALRDQ</sequence>
<dbReference type="InterPro" id="IPR017937">
    <property type="entry name" value="Thioredoxin_CS"/>
</dbReference>
<reference evidence="2 3" key="1">
    <citation type="submission" date="2020-05" db="EMBL/GenBank/DDBJ databases">
        <title>MicrobeNet Type strains.</title>
        <authorList>
            <person name="Nicholson A.C."/>
        </authorList>
    </citation>
    <scope>NUCLEOTIDE SEQUENCE [LARGE SCALE GENOMIC DNA]</scope>
    <source>
        <strain evidence="2 3">JCM 14547</strain>
    </source>
</reference>
<dbReference type="SUPFAM" id="SSF52833">
    <property type="entry name" value="Thioredoxin-like"/>
    <property type="match status" value="1"/>
</dbReference>
<dbReference type="Gene3D" id="3.40.30.10">
    <property type="entry name" value="Glutaredoxin"/>
    <property type="match status" value="1"/>
</dbReference>
<evidence type="ECO:0000259" key="1">
    <source>
        <dbReference type="Pfam" id="PF01323"/>
    </source>
</evidence>
<feature type="domain" description="DSBA-like thioredoxin" evidence="1">
    <location>
        <begin position="4"/>
        <end position="173"/>
    </location>
</feature>
<gene>
    <name evidence="2" type="ORF">HLB09_01910</name>
</gene>
<name>A0A849BWC8_9ACTN</name>
<dbReference type="InterPro" id="IPR001853">
    <property type="entry name" value="DSBA-like_thioredoxin_dom"/>
</dbReference>